<dbReference type="AlphaFoldDB" id="L1IH48"/>
<feature type="coiled-coil region" evidence="1">
    <location>
        <begin position="439"/>
        <end position="525"/>
    </location>
</feature>
<evidence type="ECO:0000256" key="2">
    <source>
        <dbReference type="SAM" id="MobiDB-lite"/>
    </source>
</evidence>
<protein>
    <submittedName>
        <fullName evidence="3 4">Uncharacterized protein</fullName>
    </submittedName>
</protein>
<feature type="region of interest" description="Disordered" evidence="2">
    <location>
        <begin position="667"/>
        <end position="689"/>
    </location>
</feature>
<dbReference type="EnsemblProtists" id="EKX35155">
    <property type="protein sequence ID" value="EKX35155"/>
    <property type="gene ID" value="GUITHDRAFT_146733"/>
</dbReference>
<feature type="region of interest" description="Disordered" evidence="2">
    <location>
        <begin position="42"/>
        <end position="99"/>
    </location>
</feature>
<accession>L1IH48</accession>
<evidence type="ECO:0000313" key="5">
    <source>
        <dbReference type="Proteomes" id="UP000011087"/>
    </source>
</evidence>
<feature type="compositionally biased region" description="Polar residues" evidence="2">
    <location>
        <begin position="131"/>
        <end position="145"/>
    </location>
</feature>
<feature type="region of interest" description="Disordered" evidence="2">
    <location>
        <begin position="120"/>
        <end position="146"/>
    </location>
</feature>
<sequence length="689" mass="76385">MRKLLQEDLESLYSKADSPRAMVPDAVASNELQDYDGEGLERMNHSDQHKLEDEYGSPIPKLWMKGETPRVKSAERSRLSKPVELGSDYPMPSTEVTGHNVGIGLRPMWDQEKGRWSLSPYREKRGEDTKSLQFTPTRPANSSMNREPVLQAHEGSWDLKPSATPPDRSSWAAWKKDAGMFYQDTLSAGRLTSSAVKAEVNIFSSGVNNRPSSSSNASYQTPYSSNKGGPGINFDPPHVSGASNAATFFQAPQSVISPNRVDPRNQLDTSLQEELKRTCEDLEVSRATIEVQKELIAKMENRDFEHRSAIEILNQENSRLQAQVKRISESEGVLSSLKKQLEDAQQVKEVQERKIRELRFTIEGLENDLSVAQDRLQALELEKEEICEVMQQQTVILKQLSAEDKLKEVERTRLAAEVEELRTKAEAQSSYDSNMVAQVSRLEAQNEELRGQLSASSASKAELEGLRKKISELREVQAEDEKVQQELRSVLKEANFKIESLDKALKASNKERDALKEQLAEQALMGEKTSKSNTNSACAPFSCKSLFIHRDAHLSVAGSFDGTPKQARDKLFRNTSTVNSPPNGKTGSALVAAQLTFVDNSLRPKEGMAASVPNEGSSPGSSSEEDLVVEVMTDFATVDGSGVVFSAGEQCILVKEGTKGWTLLLTGTTMRTGREGRRKEEQENEKSVG</sequence>
<feature type="compositionally biased region" description="Low complexity" evidence="2">
    <location>
        <begin position="205"/>
        <end position="216"/>
    </location>
</feature>
<evidence type="ECO:0000313" key="4">
    <source>
        <dbReference type="EnsemblProtists" id="EKX35155"/>
    </source>
</evidence>
<dbReference type="EMBL" id="JH993096">
    <property type="protein sequence ID" value="EKX35155.1"/>
    <property type="molecule type" value="Genomic_DNA"/>
</dbReference>
<keyword evidence="1" id="KW-0175">Coiled coil</keyword>
<dbReference type="PaxDb" id="55529-EKX35155"/>
<evidence type="ECO:0000313" key="3">
    <source>
        <dbReference type="EMBL" id="EKX35155.1"/>
    </source>
</evidence>
<feature type="coiled-coil region" evidence="1">
    <location>
        <begin position="282"/>
        <end position="389"/>
    </location>
</feature>
<keyword evidence="5" id="KW-1185">Reference proteome</keyword>
<feature type="compositionally biased region" description="Basic and acidic residues" evidence="2">
    <location>
        <begin position="67"/>
        <end position="78"/>
    </location>
</feature>
<organism evidence="3">
    <name type="scientific">Guillardia theta (strain CCMP2712)</name>
    <name type="common">Cryptophyte</name>
    <dbReference type="NCBI Taxonomy" id="905079"/>
    <lineage>
        <taxon>Eukaryota</taxon>
        <taxon>Cryptophyceae</taxon>
        <taxon>Pyrenomonadales</taxon>
        <taxon>Geminigeraceae</taxon>
        <taxon>Guillardia</taxon>
    </lineage>
</organism>
<dbReference type="HOGENOM" id="CLU_399812_0_0_1"/>
<gene>
    <name evidence="3" type="ORF">GUITHDRAFT_146733</name>
</gene>
<proteinExistence type="predicted"/>
<reference evidence="4" key="3">
    <citation type="submission" date="2016-03" db="UniProtKB">
        <authorList>
            <consortium name="EnsemblProtists"/>
        </authorList>
    </citation>
    <scope>IDENTIFICATION</scope>
</reference>
<dbReference type="GeneID" id="17291874"/>
<feature type="compositionally biased region" description="Basic and acidic residues" evidence="2">
    <location>
        <begin position="42"/>
        <end position="53"/>
    </location>
</feature>
<dbReference type="PANTHER" id="PTHR45615:SF80">
    <property type="entry name" value="GRIP DOMAIN-CONTAINING PROTEIN"/>
    <property type="match status" value="1"/>
</dbReference>
<reference evidence="5" key="2">
    <citation type="submission" date="2012-11" db="EMBL/GenBank/DDBJ databases">
        <authorList>
            <person name="Kuo A."/>
            <person name="Curtis B.A."/>
            <person name="Tanifuji G."/>
            <person name="Burki F."/>
            <person name="Gruber A."/>
            <person name="Irimia M."/>
            <person name="Maruyama S."/>
            <person name="Arias M.C."/>
            <person name="Ball S.G."/>
            <person name="Gile G.H."/>
            <person name="Hirakawa Y."/>
            <person name="Hopkins J.F."/>
            <person name="Rensing S.A."/>
            <person name="Schmutz J."/>
            <person name="Symeonidi A."/>
            <person name="Elias M."/>
            <person name="Eveleigh R.J."/>
            <person name="Herman E.K."/>
            <person name="Klute M.J."/>
            <person name="Nakayama T."/>
            <person name="Obornik M."/>
            <person name="Reyes-Prieto A."/>
            <person name="Armbrust E.V."/>
            <person name="Aves S.J."/>
            <person name="Beiko R.G."/>
            <person name="Coutinho P."/>
            <person name="Dacks J.B."/>
            <person name="Durnford D.G."/>
            <person name="Fast N.M."/>
            <person name="Green B.R."/>
            <person name="Grisdale C."/>
            <person name="Hempe F."/>
            <person name="Henrissat B."/>
            <person name="Hoppner M.P."/>
            <person name="Ishida K.-I."/>
            <person name="Kim E."/>
            <person name="Koreny L."/>
            <person name="Kroth P.G."/>
            <person name="Liu Y."/>
            <person name="Malik S.-B."/>
            <person name="Maier U.G."/>
            <person name="McRose D."/>
            <person name="Mock T."/>
            <person name="Neilson J.A."/>
            <person name="Onodera N.T."/>
            <person name="Poole A.M."/>
            <person name="Pritham E.J."/>
            <person name="Richards T.A."/>
            <person name="Rocap G."/>
            <person name="Roy S.W."/>
            <person name="Sarai C."/>
            <person name="Schaack S."/>
            <person name="Shirato S."/>
            <person name="Slamovits C.H."/>
            <person name="Spencer D.F."/>
            <person name="Suzuki S."/>
            <person name="Worden A.Z."/>
            <person name="Zauner S."/>
            <person name="Barry K."/>
            <person name="Bell C."/>
            <person name="Bharti A.K."/>
            <person name="Crow J.A."/>
            <person name="Grimwood J."/>
            <person name="Kramer R."/>
            <person name="Lindquist E."/>
            <person name="Lucas S."/>
            <person name="Salamov A."/>
            <person name="McFadden G.I."/>
            <person name="Lane C.E."/>
            <person name="Keeling P.J."/>
            <person name="Gray M.W."/>
            <person name="Grigoriev I.V."/>
            <person name="Archibald J.M."/>
        </authorList>
    </citation>
    <scope>NUCLEOTIDE SEQUENCE</scope>
    <source>
        <strain evidence="5">CCMP2712</strain>
    </source>
</reference>
<dbReference type="KEGG" id="gtt:GUITHDRAFT_146733"/>
<feature type="compositionally biased region" description="Basic and acidic residues" evidence="2">
    <location>
        <begin position="120"/>
        <end position="130"/>
    </location>
</feature>
<feature type="compositionally biased region" description="Basic and acidic residues" evidence="2">
    <location>
        <begin position="672"/>
        <end position="689"/>
    </location>
</feature>
<dbReference type="PANTHER" id="PTHR45615">
    <property type="entry name" value="MYOSIN HEAVY CHAIN, NON-MUSCLE"/>
    <property type="match status" value="1"/>
</dbReference>
<name>L1IH48_GUITC</name>
<evidence type="ECO:0000256" key="1">
    <source>
        <dbReference type="SAM" id="Coils"/>
    </source>
</evidence>
<feature type="region of interest" description="Disordered" evidence="2">
    <location>
        <begin position="205"/>
        <end position="233"/>
    </location>
</feature>
<dbReference type="RefSeq" id="XP_005822135.1">
    <property type="nucleotide sequence ID" value="XM_005822078.1"/>
</dbReference>
<reference evidence="3 5" key="1">
    <citation type="journal article" date="2012" name="Nature">
        <title>Algal genomes reveal evolutionary mosaicism and the fate of nucleomorphs.</title>
        <authorList>
            <consortium name="DOE Joint Genome Institute"/>
            <person name="Curtis B.A."/>
            <person name="Tanifuji G."/>
            <person name="Burki F."/>
            <person name="Gruber A."/>
            <person name="Irimia M."/>
            <person name="Maruyama S."/>
            <person name="Arias M.C."/>
            <person name="Ball S.G."/>
            <person name="Gile G.H."/>
            <person name="Hirakawa Y."/>
            <person name="Hopkins J.F."/>
            <person name="Kuo A."/>
            <person name="Rensing S.A."/>
            <person name="Schmutz J."/>
            <person name="Symeonidi A."/>
            <person name="Elias M."/>
            <person name="Eveleigh R.J."/>
            <person name="Herman E.K."/>
            <person name="Klute M.J."/>
            <person name="Nakayama T."/>
            <person name="Obornik M."/>
            <person name="Reyes-Prieto A."/>
            <person name="Armbrust E.V."/>
            <person name="Aves S.J."/>
            <person name="Beiko R.G."/>
            <person name="Coutinho P."/>
            <person name="Dacks J.B."/>
            <person name="Durnford D.G."/>
            <person name="Fast N.M."/>
            <person name="Green B.R."/>
            <person name="Grisdale C.J."/>
            <person name="Hempel F."/>
            <person name="Henrissat B."/>
            <person name="Hoppner M.P."/>
            <person name="Ishida K."/>
            <person name="Kim E."/>
            <person name="Koreny L."/>
            <person name="Kroth P.G."/>
            <person name="Liu Y."/>
            <person name="Malik S.B."/>
            <person name="Maier U.G."/>
            <person name="McRose D."/>
            <person name="Mock T."/>
            <person name="Neilson J.A."/>
            <person name="Onodera N.T."/>
            <person name="Poole A.M."/>
            <person name="Pritham E.J."/>
            <person name="Richards T.A."/>
            <person name="Rocap G."/>
            <person name="Roy S.W."/>
            <person name="Sarai C."/>
            <person name="Schaack S."/>
            <person name="Shirato S."/>
            <person name="Slamovits C.H."/>
            <person name="Spencer D.F."/>
            <person name="Suzuki S."/>
            <person name="Worden A.Z."/>
            <person name="Zauner S."/>
            <person name="Barry K."/>
            <person name="Bell C."/>
            <person name="Bharti A.K."/>
            <person name="Crow J.A."/>
            <person name="Grimwood J."/>
            <person name="Kramer R."/>
            <person name="Lindquist E."/>
            <person name="Lucas S."/>
            <person name="Salamov A."/>
            <person name="McFadden G.I."/>
            <person name="Lane C.E."/>
            <person name="Keeling P.J."/>
            <person name="Gray M.W."/>
            <person name="Grigoriev I.V."/>
            <person name="Archibald J.M."/>
        </authorList>
    </citation>
    <scope>NUCLEOTIDE SEQUENCE</scope>
    <source>
        <strain evidence="3 5">CCMP2712</strain>
    </source>
</reference>
<dbReference type="Proteomes" id="UP000011087">
    <property type="component" value="Unassembled WGS sequence"/>
</dbReference>
<feature type="compositionally biased region" description="Polar residues" evidence="2">
    <location>
        <begin position="217"/>
        <end position="227"/>
    </location>
</feature>